<feature type="non-terminal residue" evidence="1">
    <location>
        <position position="1"/>
    </location>
</feature>
<dbReference type="Proteomes" id="UP000257109">
    <property type="component" value="Unassembled WGS sequence"/>
</dbReference>
<evidence type="ECO:0000313" key="2">
    <source>
        <dbReference type="Proteomes" id="UP000257109"/>
    </source>
</evidence>
<dbReference type="AlphaFoldDB" id="A0A371FPU1"/>
<organism evidence="1 2">
    <name type="scientific">Mucuna pruriens</name>
    <name type="common">Velvet bean</name>
    <name type="synonym">Dolichos pruriens</name>
    <dbReference type="NCBI Taxonomy" id="157652"/>
    <lineage>
        <taxon>Eukaryota</taxon>
        <taxon>Viridiplantae</taxon>
        <taxon>Streptophyta</taxon>
        <taxon>Embryophyta</taxon>
        <taxon>Tracheophyta</taxon>
        <taxon>Spermatophyta</taxon>
        <taxon>Magnoliopsida</taxon>
        <taxon>eudicotyledons</taxon>
        <taxon>Gunneridae</taxon>
        <taxon>Pentapetalae</taxon>
        <taxon>rosids</taxon>
        <taxon>fabids</taxon>
        <taxon>Fabales</taxon>
        <taxon>Fabaceae</taxon>
        <taxon>Papilionoideae</taxon>
        <taxon>50 kb inversion clade</taxon>
        <taxon>NPAAA clade</taxon>
        <taxon>indigoferoid/millettioid clade</taxon>
        <taxon>Phaseoleae</taxon>
        <taxon>Mucuna</taxon>
    </lineage>
</organism>
<dbReference type="EMBL" id="QJKJ01008247">
    <property type="protein sequence ID" value="RDX80357.1"/>
    <property type="molecule type" value="Genomic_DNA"/>
</dbReference>
<proteinExistence type="predicted"/>
<gene>
    <name evidence="1" type="ORF">CR513_39105</name>
</gene>
<accession>A0A371FPU1</accession>
<name>A0A371FPU1_MUCPR</name>
<comment type="caution">
    <text evidence="1">The sequence shown here is derived from an EMBL/GenBank/DDBJ whole genome shotgun (WGS) entry which is preliminary data.</text>
</comment>
<evidence type="ECO:0000313" key="1">
    <source>
        <dbReference type="EMBL" id="RDX80357.1"/>
    </source>
</evidence>
<reference evidence="1" key="1">
    <citation type="submission" date="2018-05" db="EMBL/GenBank/DDBJ databases">
        <title>Draft genome of Mucuna pruriens seed.</title>
        <authorList>
            <person name="Nnadi N.E."/>
            <person name="Vos R."/>
            <person name="Hasami M.H."/>
            <person name="Devisetty U.K."/>
            <person name="Aguiy J.C."/>
        </authorList>
    </citation>
    <scope>NUCLEOTIDE SEQUENCE [LARGE SCALE GENOMIC DNA]</scope>
    <source>
        <strain evidence="1">JCA_2017</strain>
    </source>
</reference>
<keyword evidence="2" id="KW-1185">Reference proteome</keyword>
<sequence>TKAVPLPFPTRTVQARNFKLDEELLQTFRKFLKELCTHNRKKLKGDVKIGRNVFALIKSEQDQPSSKGSTLIPRRPFLMTARTKIDVHARTFSMEFGDNMVQFNIFEDMKHLTENHFVFDLDVIDVLVDDYMKLHSGLSAFFKFSDFANYDDVVDLADNLKLLDTIGGGSLTSEVICRFILHRKINIRPPSHVCLAPLPTLGCRSVCATPQAPSRVTSLSDRGLKVMRPLPRHLKHLILLLLDKGTRLGRVLSSLWALGGKPDKRVEIRHKPHGELDENKVFLFKNKRESLSQLPTSKYHSNLSQN</sequence>
<protein>
    <submittedName>
        <fullName evidence="1">Uncharacterized protein</fullName>
    </submittedName>
</protein>